<reference evidence="3 4" key="2">
    <citation type="journal article" date="2011" name="Stand. Genomic Sci.">
        <title>Complete genome sequence of Tolumonas auensis type strain (TA 4).</title>
        <authorList>
            <person name="Chertkov O."/>
            <person name="Copeland A."/>
            <person name="Lucas S."/>
            <person name="Lapidus A."/>
            <person name="Berry K.W."/>
            <person name="Detter J.C."/>
            <person name="Del Rio T.G."/>
            <person name="Hammon N."/>
            <person name="Dalin E."/>
            <person name="Tice H."/>
            <person name="Pitluck S."/>
            <person name="Richardson P."/>
            <person name="Bruce D."/>
            <person name="Goodwin L."/>
            <person name="Han C."/>
            <person name="Tapia R."/>
            <person name="Saunders E."/>
            <person name="Schmutz J."/>
            <person name="Brettin T."/>
            <person name="Larimer F."/>
            <person name="Land M."/>
            <person name="Hauser L."/>
            <person name="Spring S."/>
            <person name="Rohde M."/>
            <person name="Kyrpides N.C."/>
            <person name="Ivanova N."/>
            <person name="Goker M."/>
            <person name="Beller H.R."/>
            <person name="Klenk H.P."/>
            <person name="Woyke T."/>
        </authorList>
    </citation>
    <scope>NUCLEOTIDE SEQUENCE [LARGE SCALE GENOMIC DNA]</scope>
    <source>
        <strain evidence="4">DSM 9187 / TA4</strain>
    </source>
</reference>
<reference evidence="4" key="1">
    <citation type="submission" date="2009-05" db="EMBL/GenBank/DDBJ databases">
        <title>Complete sequence of Tolumonas auensis DSM 9187.</title>
        <authorList>
            <consortium name="US DOE Joint Genome Institute"/>
            <person name="Lucas S."/>
            <person name="Copeland A."/>
            <person name="Lapidus A."/>
            <person name="Glavina del Rio T."/>
            <person name="Tice H."/>
            <person name="Bruce D."/>
            <person name="Goodwin L."/>
            <person name="Pitluck S."/>
            <person name="Chertkov O."/>
            <person name="Brettin T."/>
            <person name="Detter J.C."/>
            <person name="Han C."/>
            <person name="Larimer F."/>
            <person name="Land M."/>
            <person name="Hauser L."/>
            <person name="Kyrpides N."/>
            <person name="Mikhailova N."/>
            <person name="Spring S."/>
            <person name="Beller H."/>
        </authorList>
    </citation>
    <scope>NUCLEOTIDE SEQUENCE [LARGE SCALE GENOMIC DNA]</scope>
    <source>
        <strain evidence="4">DSM 9187 / TA4</strain>
    </source>
</reference>
<dbReference type="Proteomes" id="UP000009073">
    <property type="component" value="Chromosome"/>
</dbReference>
<name>C4LBI6_TOLAT</name>
<dbReference type="AlphaFoldDB" id="C4LBI6"/>
<dbReference type="PANTHER" id="PTHR48094:SF12">
    <property type="entry name" value="PARKINSON DISEASE PROTEIN 7 HOMOLOG"/>
    <property type="match status" value="1"/>
</dbReference>
<dbReference type="NCBIfam" id="TIGR01383">
    <property type="entry name" value="not_thiJ"/>
    <property type="match status" value="1"/>
</dbReference>
<dbReference type="GO" id="GO:0005737">
    <property type="term" value="C:cytoplasm"/>
    <property type="evidence" value="ECO:0007669"/>
    <property type="project" value="UniProtKB-ARBA"/>
</dbReference>
<dbReference type="STRING" id="595494.Tola_0793"/>
<dbReference type="PANTHER" id="PTHR48094">
    <property type="entry name" value="PROTEIN/NUCLEIC ACID DEGLYCASE DJ-1-RELATED"/>
    <property type="match status" value="1"/>
</dbReference>
<evidence type="ECO:0000256" key="1">
    <source>
        <dbReference type="ARBA" id="ARBA00022737"/>
    </source>
</evidence>
<sequence>MMSKRALVIIAPGCEEIETVTSIDTLVRGNVKVTVASINPNKQREVVASRGVHLVADHLLEEVAHETFDAIVLPGGLPGAEYLRDNPLVIELLKKQHAKDLWRAAICATPAFVLAHHNLIGDALVTGYPGTEGQLPAAQVRKDRVVVDKPNKLITSQGPATSIDFALAIVAALQGRETADKVRKDMLA</sequence>
<protein>
    <submittedName>
        <fullName evidence="3">DJ-1 family protein</fullName>
    </submittedName>
</protein>
<keyword evidence="1" id="KW-0677">Repeat</keyword>
<keyword evidence="4" id="KW-1185">Reference proteome</keyword>
<dbReference type="InterPro" id="IPR029062">
    <property type="entry name" value="Class_I_gatase-like"/>
</dbReference>
<dbReference type="eggNOG" id="COG0693">
    <property type="taxonomic scope" value="Bacteria"/>
</dbReference>
<proteinExistence type="predicted"/>
<dbReference type="EMBL" id="CP001616">
    <property type="protein sequence ID" value="ACQ92421.1"/>
    <property type="molecule type" value="Genomic_DNA"/>
</dbReference>
<evidence type="ECO:0000259" key="2">
    <source>
        <dbReference type="Pfam" id="PF01965"/>
    </source>
</evidence>
<dbReference type="CDD" id="cd03135">
    <property type="entry name" value="GATase1_DJ-1"/>
    <property type="match status" value="1"/>
</dbReference>
<evidence type="ECO:0000313" key="4">
    <source>
        <dbReference type="Proteomes" id="UP000009073"/>
    </source>
</evidence>
<evidence type="ECO:0000313" key="3">
    <source>
        <dbReference type="EMBL" id="ACQ92421.1"/>
    </source>
</evidence>
<accession>C4LBI6</accession>
<dbReference type="Gene3D" id="3.40.50.880">
    <property type="match status" value="1"/>
</dbReference>
<dbReference type="RefSeq" id="WP_012729020.1">
    <property type="nucleotide sequence ID" value="NC_012691.1"/>
</dbReference>
<dbReference type="Pfam" id="PF01965">
    <property type="entry name" value="DJ-1_PfpI"/>
    <property type="match status" value="1"/>
</dbReference>
<organism evidence="3 4">
    <name type="scientific">Tolumonas auensis (strain DSM 9187 / NBRC 110442 / TA 4)</name>
    <dbReference type="NCBI Taxonomy" id="595494"/>
    <lineage>
        <taxon>Bacteria</taxon>
        <taxon>Pseudomonadati</taxon>
        <taxon>Pseudomonadota</taxon>
        <taxon>Gammaproteobacteria</taxon>
        <taxon>Aeromonadales</taxon>
        <taxon>Aeromonadaceae</taxon>
        <taxon>Tolumonas</taxon>
    </lineage>
</organism>
<feature type="domain" description="DJ-1/PfpI" evidence="2">
    <location>
        <begin position="4"/>
        <end position="171"/>
    </location>
</feature>
<dbReference type="KEGG" id="tau:Tola_0793"/>
<dbReference type="InterPro" id="IPR050325">
    <property type="entry name" value="Prot/Nucl_acid_deglycase"/>
</dbReference>
<gene>
    <name evidence="3" type="ordered locus">Tola_0793</name>
</gene>
<dbReference type="SUPFAM" id="SSF52317">
    <property type="entry name" value="Class I glutamine amidotransferase-like"/>
    <property type="match status" value="1"/>
</dbReference>
<dbReference type="HOGENOM" id="CLU_000445_44_2_6"/>
<dbReference type="InterPro" id="IPR002818">
    <property type="entry name" value="DJ-1/PfpI"/>
</dbReference>
<dbReference type="FunFam" id="3.40.50.880:FF:000015">
    <property type="entry name" value="Protein DJ-1 homolog C"/>
    <property type="match status" value="1"/>
</dbReference>
<dbReference type="InterPro" id="IPR006287">
    <property type="entry name" value="DJ-1"/>
</dbReference>